<evidence type="ECO:0000256" key="1">
    <source>
        <dbReference type="SAM" id="Phobius"/>
    </source>
</evidence>
<keyword evidence="1" id="KW-0812">Transmembrane</keyword>
<keyword evidence="1" id="KW-0472">Membrane</keyword>
<dbReference type="Proteomes" id="UP000708208">
    <property type="component" value="Unassembled WGS sequence"/>
</dbReference>
<protein>
    <submittedName>
        <fullName evidence="2">Uncharacterized protein</fullName>
    </submittedName>
</protein>
<dbReference type="AlphaFoldDB" id="A0A8J2KKP2"/>
<evidence type="ECO:0000313" key="2">
    <source>
        <dbReference type="EMBL" id="CAG7786954.1"/>
    </source>
</evidence>
<reference evidence="2" key="1">
    <citation type="submission" date="2021-06" db="EMBL/GenBank/DDBJ databases">
        <authorList>
            <person name="Hodson N. C."/>
            <person name="Mongue J. A."/>
            <person name="Jaron S. K."/>
        </authorList>
    </citation>
    <scope>NUCLEOTIDE SEQUENCE</scope>
</reference>
<proteinExistence type="predicted"/>
<evidence type="ECO:0000313" key="3">
    <source>
        <dbReference type="Proteomes" id="UP000708208"/>
    </source>
</evidence>
<gene>
    <name evidence="2" type="ORF">AFUS01_LOCUS25500</name>
</gene>
<keyword evidence="3" id="KW-1185">Reference proteome</keyword>
<name>A0A8J2KKP2_9HEXA</name>
<accession>A0A8J2KKP2</accession>
<feature type="transmembrane region" description="Helical" evidence="1">
    <location>
        <begin position="47"/>
        <end position="71"/>
    </location>
</feature>
<sequence>LVYTVEAGHVDGVATYAIISSMISTCNGAGRATGAFSSGYLVEGIGYPYSAALFGSISIGVGTIVLFYFLVCSKTKIRLEKDFSGILPS</sequence>
<feature type="non-terminal residue" evidence="2">
    <location>
        <position position="1"/>
    </location>
</feature>
<keyword evidence="1" id="KW-1133">Transmembrane helix</keyword>
<comment type="caution">
    <text evidence="2">The sequence shown here is derived from an EMBL/GenBank/DDBJ whole genome shotgun (WGS) entry which is preliminary data.</text>
</comment>
<dbReference type="EMBL" id="CAJVCH010330006">
    <property type="protein sequence ID" value="CAG7786954.1"/>
    <property type="molecule type" value="Genomic_DNA"/>
</dbReference>
<organism evidence="2 3">
    <name type="scientific">Allacma fusca</name>
    <dbReference type="NCBI Taxonomy" id="39272"/>
    <lineage>
        <taxon>Eukaryota</taxon>
        <taxon>Metazoa</taxon>
        <taxon>Ecdysozoa</taxon>
        <taxon>Arthropoda</taxon>
        <taxon>Hexapoda</taxon>
        <taxon>Collembola</taxon>
        <taxon>Symphypleona</taxon>
        <taxon>Sminthuridae</taxon>
        <taxon>Allacma</taxon>
    </lineage>
</organism>